<evidence type="ECO:0000256" key="2">
    <source>
        <dbReference type="ARBA" id="ARBA00008779"/>
    </source>
</evidence>
<evidence type="ECO:0000259" key="8">
    <source>
        <dbReference type="Pfam" id="PF00884"/>
    </source>
</evidence>
<comment type="cofactor">
    <cofactor evidence="1">
        <name>Ca(2+)</name>
        <dbReference type="ChEBI" id="CHEBI:29108"/>
    </cofactor>
</comment>
<evidence type="ECO:0000256" key="1">
    <source>
        <dbReference type="ARBA" id="ARBA00001913"/>
    </source>
</evidence>
<dbReference type="InterPro" id="IPR017850">
    <property type="entry name" value="Alkaline_phosphatase_core_sf"/>
</dbReference>
<keyword evidence="3" id="KW-0479">Metal-binding</keyword>
<sequence>MRVVILSALLLLLNRDGLKAESTSSERTGNKLPNVIIILADDMGFDDVSFRGGREFLTPNIDALAYHGRILDRLYAPAMCTPSRGALLSGKYPIHTGTQHFVISNEEPWALSLNATLMPEIFRNAGYSTNLIGKWHLGFARPEYTPTHRGFDYHYGYWGGFIDYYQRRAQMPVQNYTMGYDFRRNMQLECADRGVYMTDLLTNEAERLIREQPGKQKPLFLMLGHLAPHTANLNEPLQAPEEELRKFAHIKDPNRRKYAGMVSRLDQSVGRIVSALTRSEQLENSIIIFYSDNGGPSVGLFANTGSNWPLRGQKNTPWEGGVRVAGAIWSPLLEGRGNLFTQPFYVGDFLPTLAHAAGIELPESLKLDGIDLWPQLAGSKDAAHVPREILHNLDDVWRVSSLMLGQWKYVNGTTSAGQYDNLLTYRELDDVDPRESRYVVEVRNSPVSKALADFDLQRLTQARINTLRRAARVRCGDFQRGCNALVEECLFDLSVDPCETNNLAYSKPHSDVLSALRDRIHQLRAGAVAPGNRPSVSYADPSLHKCTWDSFEVKPAGSGNTYLCSANYLLISNQIIAVRLECDYHGLPCGG</sequence>
<dbReference type="PANTHER" id="PTHR10342">
    <property type="entry name" value="ARYLSULFATASE"/>
    <property type="match status" value="1"/>
</dbReference>
<dbReference type="GO" id="GO:0046872">
    <property type="term" value="F:metal ion binding"/>
    <property type="evidence" value="ECO:0007669"/>
    <property type="project" value="UniProtKB-KW"/>
</dbReference>
<protein>
    <recommendedName>
        <fullName evidence="8">Sulfatase N-terminal domain-containing protein</fullName>
    </recommendedName>
</protein>
<feature type="domain" description="Sulfatase N-terminal" evidence="8">
    <location>
        <begin position="33"/>
        <end position="359"/>
    </location>
</feature>
<evidence type="ECO:0000313" key="9">
    <source>
        <dbReference type="EMBL" id="KAH8372190.1"/>
    </source>
</evidence>
<evidence type="ECO:0000256" key="3">
    <source>
        <dbReference type="ARBA" id="ARBA00022723"/>
    </source>
</evidence>
<dbReference type="InterPro" id="IPR000917">
    <property type="entry name" value="Sulfatase_N"/>
</dbReference>
<dbReference type="PROSITE" id="PS00149">
    <property type="entry name" value="SULFATASE_2"/>
    <property type="match status" value="1"/>
</dbReference>
<evidence type="ECO:0000313" key="10">
    <source>
        <dbReference type="Proteomes" id="UP001200034"/>
    </source>
</evidence>
<feature type="signal peptide" evidence="7">
    <location>
        <begin position="1"/>
        <end position="20"/>
    </location>
</feature>
<dbReference type="PANTHER" id="PTHR10342:SF264">
    <property type="entry name" value="MIP05773P-RELATED"/>
    <property type="match status" value="1"/>
</dbReference>
<organism evidence="9 10">
    <name type="scientific">Drosophila rubida</name>
    <dbReference type="NCBI Taxonomy" id="30044"/>
    <lineage>
        <taxon>Eukaryota</taxon>
        <taxon>Metazoa</taxon>
        <taxon>Ecdysozoa</taxon>
        <taxon>Arthropoda</taxon>
        <taxon>Hexapoda</taxon>
        <taxon>Insecta</taxon>
        <taxon>Pterygota</taxon>
        <taxon>Neoptera</taxon>
        <taxon>Endopterygota</taxon>
        <taxon>Diptera</taxon>
        <taxon>Brachycera</taxon>
        <taxon>Muscomorpha</taxon>
        <taxon>Ephydroidea</taxon>
        <taxon>Drosophilidae</taxon>
        <taxon>Drosophila</taxon>
    </lineage>
</organism>
<proteinExistence type="inferred from homology"/>
<dbReference type="AlphaFoldDB" id="A0AAD4K233"/>
<dbReference type="CDD" id="cd16029">
    <property type="entry name" value="4-S"/>
    <property type="match status" value="1"/>
</dbReference>
<evidence type="ECO:0000256" key="5">
    <source>
        <dbReference type="ARBA" id="ARBA00022837"/>
    </source>
</evidence>
<dbReference type="InterPro" id="IPR047115">
    <property type="entry name" value="ARSB"/>
</dbReference>
<keyword evidence="10" id="KW-1185">Reference proteome</keyword>
<accession>A0AAD4K233</accession>
<dbReference type="Proteomes" id="UP001200034">
    <property type="component" value="Unassembled WGS sequence"/>
</dbReference>
<comment type="caution">
    <text evidence="9">The sequence shown here is derived from an EMBL/GenBank/DDBJ whole genome shotgun (WGS) entry which is preliminary data.</text>
</comment>
<dbReference type="Gene3D" id="3.30.1120.10">
    <property type="match status" value="1"/>
</dbReference>
<keyword evidence="4" id="KW-0378">Hydrolase</keyword>
<gene>
    <name evidence="9" type="ORF">KR093_010546</name>
</gene>
<dbReference type="EMBL" id="JAJJHW010002585">
    <property type="protein sequence ID" value="KAH8372190.1"/>
    <property type="molecule type" value="Genomic_DNA"/>
</dbReference>
<evidence type="ECO:0000256" key="7">
    <source>
        <dbReference type="SAM" id="SignalP"/>
    </source>
</evidence>
<keyword evidence="5" id="KW-0106">Calcium</keyword>
<dbReference type="InterPro" id="IPR024607">
    <property type="entry name" value="Sulfatase_CS"/>
</dbReference>
<evidence type="ECO:0000256" key="4">
    <source>
        <dbReference type="ARBA" id="ARBA00022801"/>
    </source>
</evidence>
<keyword evidence="6" id="KW-0325">Glycoprotein</keyword>
<dbReference type="SUPFAM" id="SSF53649">
    <property type="entry name" value="Alkaline phosphatase-like"/>
    <property type="match status" value="1"/>
</dbReference>
<dbReference type="Pfam" id="PF00884">
    <property type="entry name" value="Sulfatase"/>
    <property type="match status" value="1"/>
</dbReference>
<reference evidence="9" key="1">
    <citation type="journal article" date="2021" name="Mol. Ecol. Resour.">
        <title>Phylogenomic analyses of the genus Drosophila reveals genomic signals of climate adaptation.</title>
        <authorList>
            <person name="Li F."/>
            <person name="Rane R.V."/>
            <person name="Luria V."/>
            <person name="Xiong Z."/>
            <person name="Chen J."/>
            <person name="Li Z."/>
            <person name="Catullo R.A."/>
            <person name="Griffin P.C."/>
            <person name="Schiffer M."/>
            <person name="Pearce S."/>
            <person name="Lee S.F."/>
            <person name="McElroy K."/>
            <person name="Stocker A."/>
            <person name="Shirriffs J."/>
            <person name="Cockerell F."/>
            <person name="Coppin C."/>
            <person name="Sgro C.M."/>
            <person name="Karger A."/>
            <person name="Cain J.W."/>
            <person name="Weber J.A."/>
            <person name="Santpere G."/>
            <person name="Kirschner M.W."/>
            <person name="Hoffmann A.A."/>
            <person name="Oakeshott J.G."/>
            <person name="Zhang G."/>
        </authorList>
    </citation>
    <scope>NUCLEOTIDE SEQUENCE</scope>
    <source>
        <strain evidence="9">BGI-SZ-2011g</strain>
    </source>
</reference>
<comment type="similarity">
    <text evidence="2">Belongs to the sulfatase family.</text>
</comment>
<name>A0AAD4K233_9MUSC</name>
<dbReference type="Gene3D" id="3.40.720.10">
    <property type="entry name" value="Alkaline Phosphatase, subunit A"/>
    <property type="match status" value="1"/>
</dbReference>
<keyword evidence="7" id="KW-0732">Signal</keyword>
<feature type="chain" id="PRO_5042112296" description="Sulfatase N-terminal domain-containing protein" evidence="7">
    <location>
        <begin position="21"/>
        <end position="591"/>
    </location>
</feature>
<dbReference type="GO" id="GO:0008484">
    <property type="term" value="F:sulfuric ester hydrolase activity"/>
    <property type="evidence" value="ECO:0007669"/>
    <property type="project" value="InterPro"/>
</dbReference>
<evidence type="ECO:0000256" key="6">
    <source>
        <dbReference type="ARBA" id="ARBA00023180"/>
    </source>
</evidence>